<feature type="domain" description="ABC3 transporter permease C-terminal" evidence="7">
    <location>
        <begin position="714"/>
        <end position="823"/>
    </location>
</feature>
<dbReference type="PANTHER" id="PTHR30287:SF1">
    <property type="entry name" value="INNER MEMBRANE PROTEIN"/>
    <property type="match status" value="1"/>
</dbReference>
<feature type="transmembrane region" description="Helical" evidence="6">
    <location>
        <begin position="758"/>
        <end position="785"/>
    </location>
</feature>
<evidence type="ECO:0000256" key="3">
    <source>
        <dbReference type="ARBA" id="ARBA00022692"/>
    </source>
</evidence>
<dbReference type="InterPro" id="IPR025857">
    <property type="entry name" value="MacB_PCD"/>
</dbReference>
<sequence>MSVSWTIARRELRSGLRGFRVFFLCLMLGVAAIASVGLVRHAIQSALHDQGAALLGGDAQLEFTYRRATPLERQWIEERASRVSEVIDFRSMLRHGEGDSLQTALIQVKGVDSAYPLYGTVETAPDLPLDQLRTPQDGIYGALIDPVLADRMGLKPGDRVEIGGVAFRMLARLARAPDETGAGITLGPPVIVATKALEGSRLLDAGALFESEYRVALPQGTDLDALKAEARIRFKDAGMSWSDRRRASPGADRFVTRLGSFLVLVGLAGLTVGGVGISSSVSSWLERKAATVATLRAIGATGRTIRWVFYWQLIGLTVLGIVAGLALASLLVLGFGGLIGRVMPIPVDLRLALGPMAEAAMYGALVTAIFSLWPLSRLSQTRVARLYRSRSRGLPPLGMLALIAALLAVLVGASMALSGLPWLALGALGGVAGALGLLALMGWLTKRLAARVQRVLRGQPALRVALAGISGPGSEALPVVLSLGLGLSVLSAIGQVDAGLRNAIATDLPKQAPAFFLLDIQPDQLDPLKARMQADPQVERVETTPMLRGVITQINGKPAREGRPDHWVLRGDRGVTYAATPREEVVAGKFWPEDYTGAPQISFAAEEAKEIGLKLGDTLTVNILGRDITAPITSFRNVDFSTAGIGFVITFNPSALAGAPHTHLATLYAPETAEPEILRTLAQAFPNVTAVPVREAIGRLTEALQAIARATSLAASVTLVTGVIVLIGASASGEARRAWEAALLKTLGASRTRILTAFLLRALILGGVAGLVAVGAGALAGWAVLTRVMDLGYAMAWGPALAILFTGMLAALLSDLFFVIRPLRVRPARILRQAD</sequence>
<evidence type="ECO:0000256" key="6">
    <source>
        <dbReference type="SAM" id="Phobius"/>
    </source>
</evidence>
<proteinExistence type="predicted"/>
<accession>A0ABV1SG24</accession>
<dbReference type="SUPFAM" id="SSF90123">
    <property type="entry name" value="ABC transporter transmembrane region"/>
    <property type="match status" value="1"/>
</dbReference>
<evidence type="ECO:0000256" key="2">
    <source>
        <dbReference type="ARBA" id="ARBA00022475"/>
    </source>
</evidence>
<feature type="transmembrane region" description="Helical" evidence="6">
    <location>
        <begin position="797"/>
        <end position="820"/>
    </location>
</feature>
<feature type="transmembrane region" description="Helical" evidence="6">
    <location>
        <begin position="397"/>
        <end position="416"/>
    </location>
</feature>
<evidence type="ECO:0000256" key="4">
    <source>
        <dbReference type="ARBA" id="ARBA00022989"/>
    </source>
</evidence>
<dbReference type="Pfam" id="PF12704">
    <property type="entry name" value="MacB_PCD"/>
    <property type="match status" value="1"/>
</dbReference>
<keyword evidence="10" id="KW-1185">Reference proteome</keyword>
<feature type="transmembrane region" description="Helical" evidence="6">
    <location>
        <begin position="422"/>
        <end position="444"/>
    </location>
</feature>
<keyword evidence="5 6" id="KW-0472">Membrane</keyword>
<evidence type="ECO:0000256" key="1">
    <source>
        <dbReference type="ARBA" id="ARBA00004651"/>
    </source>
</evidence>
<keyword evidence="2" id="KW-1003">Cell membrane</keyword>
<keyword evidence="4 6" id="KW-1133">Transmembrane helix</keyword>
<feature type="transmembrane region" description="Helical" evidence="6">
    <location>
        <begin position="359"/>
        <end position="376"/>
    </location>
</feature>
<keyword evidence="3 6" id="KW-0812">Transmembrane</keyword>
<gene>
    <name evidence="9" type="ORF">VSX56_08655</name>
</gene>
<protein>
    <submittedName>
        <fullName evidence="9">FtsX-like permease family protein</fullName>
    </submittedName>
</protein>
<feature type="transmembrane region" description="Helical" evidence="6">
    <location>
        <begin position="21"/>
        <end position="39"/>
    </location>
</feature>
<evidence type="ECO:0000259" key="8">
    <source>
        <dbReference type="Pfam" id="PF12704"/>
    </source>
</evidence>
<feature type="domain" description="MacB-like periplasmic core" evidence="8">
    <location>
        <begin position="24"/>
        <end position="230"/>
    </location>
</feature>
<dbReference type="InterPro" id="IPR003838">
    <property type="entry name" value="ABC3_permease_C"/>
</dbReference>
<feature type="transmembrane region" description="Helical" evidence="6">
    <location>
        <begin position="313"/>
        <end position="339"/>
    </location>
</feature>
<reference evidence="9 10" key="1">
    <citation type="submission" date="2024-01" db="EMBL/GenBank/DDBJ databases">
        <authorList>
            <person name="Deng Y."/>
            <person name="Su J."/>
        </authorList>
    </citation>
    <scope>NUCLEOTIDE SEQUENCE [LARGE SCALE GENOMIC DNA]</scope>
    <source>
        <strain evidence="9 10">CPCC 100088</strain>
    </source>
</reference>
<organism evidence="9 10">
    <name type="scientific">Thioclava kandeliae</name>
    <dbReference type="NCBI Taxonomy" id="3070818"/>
    <lineage>
        <taxon>Bacteria</taxon>
        <taxon>Pseudomonadati</taxon>
        <taxon>Pseudomonadota</taxon>
        <taxon>Alphaproteobacteria</taxon>
        <taxon>Rhodobacterales</taxon>
        <taxon>Paracoccaceae</taxon>
        <taxon>Thioclava</taxon>
    </lineage>
</organism>
<feature type="domain" description="ABC3 transporter permease C-terminal" evidence="7">
    <location>
        <begin position="265"/>
        <end position="380"/>
    </location>
</feature>
<evidence type="ECO:0000313" key="9">
    <source>
        <dbReference type="EMBL" id="MER5171847.1"/>
    </source>
</evidence>
<name>A0ABV1SG24_9RHOB</name>
<dbReference type="InterPro" id="IPR038766">
    <property type="entry name" value="Membrane_comp_ABC_pdt"/>
</dbReference>
<dbReference type="PANTHER" id="PTHR30287">
    <property type="entry name" value="MEMBRANE COMPONENT OF PREDICTED ABC SUPERFAMILY METABOLITE UPTAKE TRANSPORTER"/>
    <property type="match status" value="1"/>
</dbReference>
<evidence type="ECO:0000313" key="10">
    <source>
        <dbReference type="Proteomes" id="UP001438953"/>
    </source>
</evidence>
<dbReference type="InterPro" id="IPR036640">
    <property type="entry name" value="ABC1_TM_sf"/>
</dbReference>
<dbReference type="Proteomes" id="UP001438953">
    <property type="component" value="Unassembled WGS sequence"/>
</dbReference>
<reference evidence="9 10" key="2">
    <citation type="submission" date="2024-06" db="EMBL/GenBank/DDBJ databases">
        <title>Thioclava kandeliae sp. nov. from a rhizosphere soil sample of Kandelia candel in a mangrove.</title>
        <authorList>
            <person name="Mu T."/>
        </authorList>
    </citation>
    <scope>NUCLEOTIDE SEQUENCE [LARGE SCALE GENOMIC DNA]</scope>
    <source>
        <strain evidence="9 10">CPCC 100088</strain>
    </source>
</reference>
<dbReference type="Pfam" id="PF02687">
    <property type="entry name" value="FtsX"/>
    <property type="match status" value="2"/>
</dbReference>
<evidence type="ECO:0000256" key="5">
    <source>
        <dbReference type="ARBA" id="ARBA00023136"/>
    </source>
</evidence>
<dbReference type="EMBL" id="JAYWLC010000005">
    <property type="protein sequence ID" value="MER5171847.1"/>
    <property type="molecule type" value="Genomic_DNA"/>
</dbReference>
<comment type="caution">
    <text evidence="9">The sequence shown here is derived from an EMBL/GenBank/DDBJ whole genome shotgun (WGS) entry which is preliminary data.</text>
</comment>
<evidence type="ECO:0000259" key="7">
    <source>
        <dbReference type="Pfam" id="PF02687"/>
    </source>
</evidence>
<dbReference type="RefSeq" id="WP_350936427.1">
    <property type="nucleotide sequence ID" value="NZ_JAYWLC010000005.1"/>
</dbReference>
<comment type="subcellular location">
    <subcellularLocation>
        <location evidence="1">Cell membrane</location>
        <topology evidence="1">Multi-pass membrane protein</topology>
    </subcellularLocation>
</comment>
<feature type="transmembrane region" description="Helical" evidence="6">
    <location>
        <begin position="258"/>
        <end position="278"/>
    </location>
</feature>